<sequence>MKNKMNKWLENPALFRYGFFILMLLNYFLYFNHFNQNHLYVFYILATIFLGIGFYNKPPLFLILLTTLVVISRYLHAPELTTLVSLLLLEATYLIIMFISVSLMKSNQKIKEDQLELILALSKALDSRDTYTSNHSTNVAKYASEIAKKMKLPQNDIEIIYKGGILHDIGKIGIPENILLKPGSLTNEEYHIIKNHPNIGYEMIRHVSDFNETGVLDIVLYHHERYDGKGYPRGLSGTEIPLVARIMAIADSFDAMTSKRVYRNEIDLENTLIEIKKNKGTQFDPEITEVFLSLFKNDKENLAFINHLKTSEEYEIVKDLNIQVS</sequence>
<keyword evidence="5" id="KW-1185">Reference proteome</keyword>
<dbReference type="PROSITE" id="PS51832">
    <property type="entry name" value="HD_GYP"/>
    <property type="match status" value="1"/>
</dbReference>
<dbReference type="PROSITE" id="PS51831">
    <property type="entry name" value="HD"/>
    <property type="match status" value="1"/>
</dbReference>
<dbReference type="AlphaFoldDB" id="A0A9C7G7A4"/>
<dbReference type="InterPro" id="IPR006675">
    <property type="entry name" value="HDIG_dom"/>
</dbReference>
<feature type="transmembrane region" description="Helical" evidence="1">
    <location>
        <begin position="12"/>
        <end position="31"/>
    </location>
</feature>
<organism evidence="4 5">
    <name type="scientific">Pseudoneobacillus rhizosphaerae</name>
    <dbReference type="NCBI Taxonomy" id="2880968"/>
    <lineage>
        <taxon>Bacteria</taxon>
        <taxon>Bacillati</taxon>
        <taxon>Bacillota</taxon>
        <taxon>Bacilli</taxon>
        <taxon>Bacillales</taxon>
        <taxon>Bacillaceae</taxon>
        <taxon>Pseudoneobacillus</taxon>
    </lineage>
</organism>
<gene>
    <name evidence="4" type="ORF">NEOCIP111885_00784</name>
</gene>
<dbReference type="PANTHER" id="PTHR43155">
    <property type="entry name" value="CYCLIC DI-GMP PHOSPHODIESTERASE PA4108-RELATED"/>
    <property type="match status" value="1"/>
</dbReference>
<keyword evidence="1" id="KW-1133">Transmembrane helix</keyword>
<dbReference type="EMBL" id="CAKJTG010000004">
    <property type="protein sequence ID" value="CAG9607094.1"/>
    <property type="molecule type" value="Genomic_DNA"/>
</dbReference>
<keyword evidence="1" id="KW-0472">Membrane</keyword>
<evidence type="ECO:0000313" key="5">
    <source>
        <dbReference type="Proteomes" id="UP000789845"/>
    </source>
</evidence>
<dbReference type="SUPFAM" id="SSF109604">
    <property type="entry name" value="HD-domain/PDEase-like"/>
    <property type="match status" value="1"/>
</dbReference>
<dbReference type="PANTHER" id="PTHR43155:SF2">
    <property type="entry name" value="CYCLIC DI-GMP PHOSPHODIESTERASE PA4108"/>
    <property type="match status" value="1"/>
</dbReference>
<dbReference type="Pfam" id="PF13487">
    <property type="entry name" value="HD_5"/>
    <property type="match status" value="1"/>
</dbReference>
<protein>
    <recommendedName>
        <fullName evidence="6">HD-GYP domain-containing protein</fullName>
    </recommendedName>
</protein>
<proteinExistence type="predicted"/>
<evidence type="ECO:0000313" key="4">
    <source>
        <dbReference type="EMBL" id="CAG9607094.1"/>
    </source>
</evidence>
<dbReference type="NCBIfam" id="TIGR00277">
    <property type="entry name" value="HDIG"/>
    <property type="match status" value="1"/>
</dbReference>
<dbReference type="InterPro" id="IPR037522">
    <property type="entry name" value="HD_GYP_dom"/>
</dbReference>
<evidence type="ECO:0008006" key="6">
    <source>
        <dbReference type="Google" id="ProtNLM"/>
    </source>
</evidence>
<feature type="domain" description="HD" evidence="2">
    <location>
        <begin position="132"/>
        <end position="256"/>
    </location>
</feature>
<name>A0A9C7G7A4_9BACI</name>
<comment type="caution">
    <text evidence="4">The sequence shown here is derived from an EMBL/GenBank/DDBJ whole genome shotgun (WGS) entry which is preliminary data.</text>
</comment>
<feature type="transmembrane region" description="Helical" evidence="1">
    <location>
        <begin position="83"/>
        <end position="104"/>
    </location>
</feature>
<dbReference type="Gene3D" id="1.10.3210.10">
    <property type="entry name" value="Hypothetical protein af1432"/>
    <property type="match status" value="1"/>
</dbReference>
<dbReference type="Proteomes" id="UP000789845">
    <property type="component" value="Unassembled WGS sequence"/>
</dbReference>
<evidence type="ECO:0000256" key="1">
    <source>
        <dbReference type="SAM" id="Phobius"/>
    </source>
</evidence>
<dbReference type="InterPro" id="IPR006674">
    <property type="entry name" value="HD_domain"/>
</dbReference>
<dbReference type="RefSeq" id="WP_230495375.1">
    <property type="nucleotide sequence ID" value="NZ_CAKJTG010000004.1"/>
</dbReference>
<keyword evidence="1" id="KW-0812">Transmembrane</keyword>
<dbReference type="CDD" id="cd00077">
    <property type="entry name" value="HDc"/>
    <property type="match status" value="1"/>
</dbReference>
<accession>A0A9C7G7A4</accession>
<feature type="transmembrane region" description="Helical" evidence="1">
    <location>
        <begin position="60"/>
        <end position="77"/>
    </location>
</feature>
<evidence type="ECO:0000259" key="3">
    <source>
        <dbReference type="PROSITE" id="PS51832"/>
    </source>
</evidence>
<feature type="domain" description="HD-GYP" evidence="3">
    <location>
        <begin position="110"/>
        <end position="307"/>
    </location>
</feature>
<dbReference type="SMART" id="SM00471">
    <property type="entry name" value="HDc"/>
    <property type="match status" value="1"/>
</dbReference>
<evidence type="ECO:0000259" key="2">
    <source>
        <dbReference type="PROSITE" id="PS51831"/>
    </source>
</evidence>
<reference evidence="4" key="1">
    <citation type="submission" date="2021-10" db="EMBL/GenBank/DDBJ databases">
        <authorList>
            <person name="Criscuolo A."/>
        </authorList>
    </citation>
    <scope>NUCLEOTIDE SEQUENCE</scope>
    <source>
        <strain evidence="4">CIP111885</strain>
    </source>
</reference>
<dbReference type="InterPro" id="IPR003607">
    <property type="entry name" value="HD/PDEase_dom"/>
</dbReference>
<feature type="transmembrane region" description="Helical" evidence="1">
    <location>
        <begin position="37"/>
        <end position="55"/>
    </location>
</feature>